<comment type="caution">
    <text evidence="2">The sequence shown here is derived from an EMBL/GenBank/DDBJ whole genome shotgun (WGS) entry which is preliminary data.</text>
</comment>
<evidence type="ECO:0000256" key="1">
    <source>
        <dbReference type="SAM" id="SignalP"/>
    </source>
</evidence>
<protein>
    <submittedName>
        <fullName evidence="2">Uncharacterized protein</fullName>
    </submittedName>
</protein>
<dbReference type="RefSeq" id="WP_119897814.1">
    <property type="nucleotide sequence ID" value="NZ_QNRC01000005.1"/>
</dbReference>
<evidence type="ECO:0000313" key="3">
    <source>
        <dbReference type="Proteomes" id="UP000283587"/>
    </source>
</evidence>
<name>A0A419A7V1_9RHOB</name>
<sequence length="226" mass="22930">MSRLSPIPFAPALPAAPALVASLAAALIALAVLATGPATAKAADPTFCLARINGQDVVMGYDKAEARLADSYSRRELLATKWGRHDCPSYVVLRSLTPELTDQQRQPFCLRFDAESESVAGYDLGPRDAWGRCRQPSGSVCNRVNRTASAAGALTSAAARRSVQRLRALPDGSGAVILSGSSGAVSSILSSIGGGAAAVASSPALLAGAAVTVVAVGGALYACHPG</sequence>
<dbReference type="EMBL" id="QZEW01000030">
    <property type="protein sequence ID" value="RJL16681.1"/>
    <property type="molecule type" value="Genomic_DNA"/>
</dbReference>
<accession>A0A419A7V1</accession>
<reference evidence="3" key="1">
    <citation type="submission" date="2018-09" db="EMBL/GenBank/DDBJ databases">
        <title>Paracoccus onubensis nov. sp. a moderate halophilic bacterium isolated from Gruta de las Maravillas (Aracena, Spain).</title>
        <authorList>
            <person name="Jurado V."/>
            <person name="Gutierrez-Patricio S."/>
            <person name="Gonzalez-Pimentel J.L."/>
            <person name="Miller A.Z."/>
            <person name="Laiz L."/>
            <person name="Saiz-Jimenez C."/>
        </authorList>
    </citation>
    <scope>NUCLEOTIDE SEQUENCE [LARGE SCALE GENOMIC DNA]</scope>
    <source>
        <strain evidence="3">DSM 26381</strain>
    </source>
</reference>
<dbReference type="OrthoDB" id="7689671at2"/>
<proteinExistence type="predicted"/>
<keyword evidence="1" id="KW-0732">Signal</keyword>
<keyword evidence="3" id="KW-1185">Reference proteome</keyword>
<gene>
    <name evidence="2" type="ORF">D3P05_08860</name>
</gene>
<dbReference type="Proteomes" id="UP000283587">
    <property type="component" value="Unassembled WGS sequence"/>
</dbReference>
<feature type="chain" id="PRO_5019358875" evidence="1">
    <location>
        <begin position="43"/>
        <end position="226"/>
    </location>
</feature>
<evidence type="ECO:0000313" key="2">
    <source>
        <dbReference type="EMBL" id="RJL16681.1"/>
    </source>
</evidence>
<organism evidence="2 3">
    <name type="scientific">Paracoccus siganidrum</name>
    <dbReference type="NCBI Taxonomy" id="1276757"/>
    <lineage>
        <taxon>Bacteria</taxon>
        <taxon>Pseudomonadati</taxon>
        <taxon>Pseudomonadota</taxon>
        <taxon>Alphaproteobacteria</taxon>
        <taxon>Rhodobacterales</taxon>
        <taxon>Paracoccaceae</taxon>
        <taxon>Paracoccus</taxon>
    </lineage>
</organism>
<dbReference type="AlphaFoldDB" id="A0A419A7V1"/>
<feature type="signal peptide" evidence="1">
    <location>
        <begin position="1"/>
        <end position="42"/>
    </location>
</feature>